<sequence>MTRLRGAGSPVLLCVSGRWWPYVSEIFKRMEPEAAENDPYFTFGVIADVQYADTENGFNYSETRDRYYRNSLHLLRSAIMGWNEEPTTPRFILQLGDLIDGCNSVLKSADEALQTVLSEFAECKSPVHHIWGNHEFYNFDRELLLKSALNTKCLGNEKPPDNMDSSEKTDLDPHDPEGFYGYHFSPFPKFRFILTDAYDLSILGRKKNSRKHHDSMLRLKSKNGNENLNSPRGLTGLNLRFLAFNGGFSQEQLEWLNKILTFSDNNQEKVAIIELYNHSEVPHTSRHLPVHPNSADPMCIPWNYDEILSVLHAHTSIVCFIAGHDHDGGYYLDDHGIHHLTFEGVIETSPESHAFGTIYVCEDRMILKGRGRIPDRVLHYRKT</sequence>
<dbReference type="Proteomes" id="UP000288216">
    <property type="component" value="Unassembled WGS sequence"/>
</dbReference>
<evidence type="ECO:0000256" key="14">
    <source>
        <dbReference type="ARBA" id="ARBA00047636"/>
    </source>
</evidence>
<dbReference type="Pfam" id="PF00149">
    <property type="entry name" value="Metallophos"/>
    <property type="match status" value="1"/>
</dbReference>
<comment type="catalytic activity">
    <reaction evidence="14">
        <text>CDP-choline + H2O = phosphocholine + CMP + 2 H(+)</text>
        <dbReference type="Rhea" id="RHEA:32487"/>
        <dbReference type="ChEBI" id="CHEBI:15377"/>
        <dbReference type="ChEBI" id="CHEBI:15378"/>
        <dbReference type="ChEBI" id="CHEBI:58779"/>
        <dbReference type="ChEBI" id="CHEBI:60377"/>
        <dbReference type="ChEBI" id="CHEBI:295975"/>
        <dbReference type="EC" id="3.6.1.53"/>
    </reaction>
</comment>
<dbReference type="PANTHER" id="PTHR16509">
    <property type="match status" value="1"/>
</dbReference>
<name>A0A401NSU9_SCYTO</name>
<dbReference type="EMBL" id="BFAA01001340">
    <property type="protein sequence ID" value="GCB63956.1"/>
    <property type="molecule type" value="Genomic_DNA"/>
</dbReference>
<dbReference type="EC" id="3.6.1.16" evidence="4"/>
<evidence type="ECO:0000256" key="3">
    <source>
        <dbReference type="ARBA" id="ARBA00011245"/>
    </source>
</evidence>
<evidence type="ECO:0000256" key="16">
    <source>
        <dbReference type="ARBA" id="ARBA00049546"/>
    </source>
</evidence>
<dbReference type="SUPFAM" id="SSF56300">
    <property type="entry name" value="Metallo-dependent phosphatases"/>
    <property type="match status" value="1"/>
</dbReference>
<evidence type="ECO:0000259" key="17">
    <source>
        <dbReference type="Pfam" id="PF00149"/>
    </source>
</evidence>
<dbReference type="InterPro" id="IPR004843">
    <property type="entry name" value="Calcineurin-like_PHP"/>
</dbReference>
<reference evidence="18 19" key="1">
    <citation type="journal article" date="2018" name="Nat. Ecol. Evol.">
        <title>Shark genomes provide insights into elasmobranch evolution and the origin of vertebrates.</title>
        <authorList>
            <person name="Hara Y"/>
            <person name="Yamaguchi K"/>
            <person name="Onimaru K"/>
            <person name="Kadota M"/>
            <person name="Koyanagi M"/>
            <person name="Keeley SD"/>
            <person name="Tatsumi K"/>
            <person name="Tanaka K"/>
            <person name="Motone F"/>
            <person name="Kageyama Y"/>
            <person name="Nozu R"/>
            <person name="Adachi N"/>
            <person name="Nishimura O"/>
            <person name="Nakagawa R"/>
            <person name="Tanegashima C"/>
            <person name="Kiyatake I"/>
            <person name="Matsumoto R"/>
            <person name="Murakumo K"/>
            <person name="Nishida K"/>
            <person name="Terakita A"/>
            <person name="Kuratani S"/>
            <person name="Sato K"/>
            <person name="Hyodo S Kuraku.S."/>
        </authorList>
    </citation>
    <scope>NUCLEOTIDE SEQUENCE [LARGE SCALE GENOMIC DNA]</scope>
</reference>
<dbReference type="CDD" id="cd07396">
    <property type="entry name" value="MPP_Nbla03831"/>
    <property type="match status" value="1"/>
</dbReference>
<comment type="catalytic activity">
    <reaction evidence="13">
        <text>CDP-glycerol + H2O = sn-glycerol 3-phosphate + CMP + 2 H(+)</text>
        <dbReference type="Rhea" id="RHEA:21692"/>
        <dbReference type="ChEBI" id="CHEBI:15377"/>
        <dbReference type="ChEBI" id="CHEBI:15378"/>
        <dbReference type="ChEBI" id="CHEBI:57597"/>
        <dbReference type="ChEBI" id="CHEBI:58311"/>
        <dbReference type="ChEBI" id="CHEBI:60377"/>
        <dbReference type="EC" id="3.6.1.16"/>
    </reaction>
</comment>
<evidence type="ECO:0000256" key="5">
    <source>
        <dbReference type="ARBA" id="ARBA00012453"/>
    </source>
</evidence>
<dbReference type="GO" id="GO:0047631">
    <property type="term" value="F:ADP-ribose diphosphatase activity"/>
    <property type="evidence" value="ECO:0007669"/>
    <property type="project" value="UniProtKB-EC"/>
</dbReference>
<evidence type="ECO:0000256" key="12">
    <source>
        <dbReference type="ARBA" id="ARBA00032579"/>
    </source>
</evidence>
<evidence type="ECO:0000256" key="10">
    <source>
        <dbReference type="ARBA" id="ARBA00022833"/>
    </source>
</evidence>
<proteinExistence type="inferred from homology"/>
<dbReference type="GO" id="GO:0008663">
    <property type="term" value="F:2',3'-cyclic-nucleotide 2'-phosphodiesterase activity"/>
    <property type="evidence" value="ECO:0007669"/>
    <property type="project" value="TreeGrafter"/>
</dbReference>
<dbReference type="Gene3D" id="3.60.21.10">
    <property type="match status" value="1"/>
</dbReference>
<keyword evidence="19" id="KW-1185">Reference proteome</keyword>
<dbReference type="STRING" id="75743.A0A401NSU9"/>
<dbReference type="OMA" id="DDCTHAY"/>
<accession>A0A401NSU9</accession>
<keyword evidence="9" id="KW-0378">Hydrolase</keyword>
<evidence type="ECO:0000256" key="9">
    <source>
        <dbReference type="ARBA" id="ARBA00022801"/>
    </source>
</evidence>
<evidence type="ECO:0000313" key="18">
    <source>
        <dbReference type="EMBL" id="GCB63956.1"/>
    </source>
</evidence>
<comment type="cofactor">
    <cofactor evidence="1">
        <name>Mg(2+)</name>
        <dbReference type="ChEBI" id="CHEBI:18420"/>
    </cofactor>
</comment>
<keyword evidence="8" id="KW-0479">Metal-binding</keyword>
<dbReference type="GO" id="GO:0047734">
    <property type="term" value="F:CDP-glycerol diphosphatase activity"/>
    <property type="evidence" value="ECO:0007669"/>
    <property type="project" value="UniProtKB-EC"/>
</dbReference>
<dbReference type="InterPro" id="IPR029052">
    <property type="entry name" value="Metallo-depent_PP-like"/>
</dbReference>
<organism evidence="18 19">
    <name type="scientific">Scyliorhinus torazame</name>
    <name type="common">Cloudy catshark</name>
    <name type="synonym">Catulus torazame</name>
    <dbReference type="NCBI Taxonomy" id="75743"/>
    <lineage>
        <taxon>Eukaryota</taxon>
        <taxon>Metazoa</taxon>
        <taxon>Chordata</taxon>
        <taxon>Craniata</taxon>
        <taxon>Vertebrata</taxon>
        <taxon>Chondrichthyes</taxon>
        <taxon>Elasmobranchii</taxon>
        <taxon>Galeomorphii</taxon>
        <taxon>Galeoidea</taxon>
        <taxon>Carcharhiniformes</taxon>
        <taxon>Scyliorhinidae</taxon>
        <taxon>Scyliorhinus</taxon>
    </lineage>
</organism>
<dbReference type="OrthoDB" id="9675250at2759"/>
<comment type="catalytic activity">
    <reaction evidence="16">
        <text>ADP-D-ribose + H2O = D-ribose 5-phosphate + AMP + 2 H(+)</text>
        <dbReference type="Rhea" id="RHEA:10412"/>
        <dbReference type="ChEBI" id="CHEBI:15377"/>
        <dbReference type="ChEBI" id="CHEBI:15378"/>
        <dbReference type="ChEBI" id="CHEBI:57967"/>
        <dbReference type="ChEBI" id="CHEBI:78346"/>
        <dbReference type="ChEBI" id="CHEBI:456215"/>
        <dbReference type="EC" id="3.6.1.13"/>
    </reaction>
</comment>
<protein>
    <recommendedName>
        <fullName evidence="7">Manganese-dependent ADP-ribose/CDP-alcohol diphosphatase</fullName>
        <ecNumber evidence="5">3.6.1.13</ecNumber>
        <ecNumber evidence="4">3.6.1.16</ecNumber>
        <ecNumber evidence="6">3.6.1.53</ecNumber>
    </recommendedName>
    <alternativeName>
        <fullName evidence="12">ADPRibase-Mn</fullName>
    </alternativeName>
    <alternativeName>
        <fullName evidence="11">CDP-choline phosphohydrolase</fullName>
    </alternativeName>
</protein>
<evidence type="ECO:0000256" key="2">
    <source>
        <dbReference type="ARBA" id="ARBA00006362"/>
    </source>
</evidence>
<comment type="caution">
    <text evidence="18">The sequence shown here is derived from an EMBL/GenBank/DDBJ whole genome shotgun (WGS) entry which is preliminary data.</text>
</comment>
<gene>
    <name evidence="18" type="ORF">scyTo_0004513</name>
</gene>
<dbReference type="GO" id="GO:0030145">
    <property type="term" value="F:manganese ion binding"/>
    <property type="evidence" value="ECO:0007669"/>
    <property type="project" value="TreeGrafter"/>
</dbReference>
<dbReference type="PANTHER" id="PTHR16509:SF1">
    <property type="entry name" value="MANGANESE-DEPENDENT ADP-RIBOSE_CDP-ALCOHOL DIPHOSPHATASE"/>
    <property type="match status" value="1"/>
</dbReference>
<evidence type="ECO:0000256" key="4">
    <source>
        <dbReference type="ARBA" id="ARBA00012443"/>
    </source>
</evidence>
<evidence type="ECO:0000256" key="13">
    <source>
        <dbReference type="ARBA" id="ARBA00047486"/>
    </source>
</evidence>
<evidence type="ECO:0000256" key="11">
    <source>
        <dbReference type="ARBA" id="ARBA00030848"/>
    </source>
</evidence>
<comment type="catalytic activity">
    <reaction evidence="15">
        <text>ADP-D-ribose + H2O = D-ribose 5-phosphate + AMP + 2 H(+)</text>
        <dbReference type="Rhea" id="RHEA:10412"/>
        <dbReference type="ChEBI" id="CHEBI:15377"/>
        <dbReference type="ChEBI" id="CHEBI:15378"/>
        <dbReference type="ChEBI" id="CHEBI:57967"/>
        <dbReference type="ChEBI" id="CHEBI:78346"/>
        <dbReference type="ChEBI" id="CHEBI:456215"/>
        <dbReference type="EC" id="3.6.1.53"/>
    </reaction>
</comment>
<dbReference type="EC" id="3.6.1.53" evidence="6"/>
<evidence type="ECO:0000256" key="1">
    <source>
        <dbReference type="ARBA" id="ARBA00001946"/>
    </source>
</evidence>
<comment type="subunit">
    <text evidence="3">Monomer.</text>
</comment>
<comment type="similarity">
    <text evidence="2">Belongs to the ADPRibase-Mn family.</text>
</comment>
<evidence type="ECO:0000256" key="15">
    <source>
        <dbReference type="ARBA" id="ARBA00047894"/>
    </source>
</evidence>
<evidence type="ECO:0000256" key="8">
    <source>
        <dbReference type="ARBA" id="ARBA00022723"/>
    </source>
</evidence>
<dbReference type="InterPro" id="IPR041869">
    <property type="entry name" value="MPP_ADPRM"/>
</dbReference>
<feature type="domain" description="Calcineurin-like phosphoesterase" evidence="17">
    <location>
        <begin position="42"/>
        <end position="327"/>
    </location>
</feature>
<keyword evidence="10" id="KW-0862">Zinc</keyword>
<dbReference type="AlphaFoldDB" id="A0A401NSU9"/>
<evidence type="ECO:0000256" key="6">
    <source>
        <dbReference type="ARBA" id="ARBA00012529"/>
    </source>
</evidence>
<dbReference type="EC" id="3.6.1.13" evidence="5"/>
<evidence type="ECO:0000256" key="7">
    <source>
        <dbReference type="ARBA" id="ARBA00016378"/>
    </source>
</evidence>
<evidence type="ECO:0000313" key="19">
    <source>
        <dbReference type="Proteomes" id="UP000288216"/>
    </source>
</evidence>